<dbReference type="PROSITE" id="PS50930">
    <property type="entry name" value="HTH_LYTTR"/>
    <property type="match status" value="1"/>
</dbReference>
<dbReference type="SMART" id="SM00448">
    <property type="entry name" value="REC"/>
    <property type="match status" value="1"/>
</dbReference>
<keyword evidence="5" id="KW-1185">Reference proteome</keyword>
<feature type="domain" description="Response regulatory" evidence="2">
    <location>
        <begin position="5"/>
        <end position="119"/>
    </location>
</feature>
<dbReference type="EMBL" id="QQAY01000013">
    <property type="protein sequence ID" value="RDI40019.1"/>
    <property type="molecule type" value="Genomic_DNA"/>
</dbReference>
<dbReference type="PANTHER" id="PTHR37299:SF1">
    <property type="entry name" value="STAGE 0 SPORULATION PROTEIN A HOMOLOG"/>
    <property type="match status" value="1"/>
</dbReference>
<keyword evidence="1" id="KW-0597">Phosphoprotein</keyword>
<dbReference type="SMART" id="SM00850">
    <property type="entry name" value="LytTR"/>
    <property type="match status" value="1"/>
</dbReference>
<feature type="domain" description="HTH LytTR-type" evidence="3">
    <location>
        <begin position="139"/>
        <end position="242"/>
    </location>
</feature>
<evidence type="ECO:0000313" key="5">
    <source>
        <dbReference type="Proteomes" id="UP000255326"/>
    </source>
</evidence>
<dbReference type="InterPro" id="IPR011006">
    <property type="entry name" value="CheY-like_superfamily"/>
</dbReference>
<dbReference type="SUPFAM" id="SSF52172">
    <property type="entry name" value="CheY-like"/>
    <property type="match status" value="1"/>
</dbReference>
<sequence length="244" mass="28063">MSIIKVLLADDHADGIEIMEHFMGKLVDFYILGSCANGEELVHTALELNPDLIIADINMPIKNGMEAMKECAEFNPGLKFIFVTGYDEFAVGAFHMEAVDYIVKPLEKNRFYQALDKAKEIILAERQVTQGMVEKLDRLPIKAQQKTYYIPFADIYFIEKSGVKCLVYTKERVYETSEILGNLQEKLNNSFFLAHRSYVVNLKKISHITPQKETFVAYFHDFDMQASISKLKINELKELMEIQN</sequence>
<accession>A0A370GAF7</accession>
<feature type="modified residue" description="4-aspartylphosphate" evidence="1">
    <location>
        <position position="56"/>
    </location>
</feature>
<evidence type="ECO:0000256" key="1">
    <source>
        <dbReference type="PROSITE-ProRule" id="PRU00169"/>
    </source>
</evidence>
<dbReference type="Proteomes" id="UP000255326">
    <property type="component" value="Unassembled WGS sequence"/>
</dbReference>
<dbReference type="GO" id="GO:0000156">
    <property type="term" value="F:phosphorelay response regulator activity"/>
    <property type="evidence" value="ECO:0007669"/>
    <property type="project" value="InterPro"/>
</dbReference>
<dbReference type="AlphaFoldDB" id="A0A370GAF7"/>
<dbReference type="RefSeq" id="WP_114746590.1">
    <property type="nucleotide sequence ID" value="NZ_QQAY01000013.1"/>
</dbReference>
<dbReference type="Gene3D" id="3.40.50.2300">
    <property type="match status" value="1"/>
</dbReference>
<dbReference type="Pfam" id="PF04397">
    <property type="entry name" value="LytTR"/>
    <property type="match status" value="1"/>
</dbReference>
<proteinExistence type="predicted"/>
<name>A0A370GAF7_9BACI</name>
<dbReference type="PANTHER" id="PTHR37299">
    <property type="entry name" value="TRANSCRIPTIONAL REGULATOR-RELATED"/>
    <property type="match status" value="1"/>
</dbReference>
<dbReference type="InterPro" id="IPR046947">
    <property type="entry name" value="LytR-like"/>
</dbReference>
<evidence type="ECO:0000313" key="4">
    <source>
        <dbReference type="EMBL" id="RDI40019.1"/>
    </source>
</evidence>
<dbReference type="InterPro" id="IPR007492">
    <property type="entry name" value="LytTR_DNA-bd_dom"/>
</dbReference>
<evidence type="ECO:0000259" key="2">
    <source>
        <dbReference type="PROSITE" id="PS50110"/>
    </source>
</evidence>
<dbReference type="GO" id="GO:0003677">
    <property type="term" value="F:DNA binding"/>
    <property type="evidence" value="ECO:0007669"/>
    <property type="project" value="InterPro"/>
</dbReference>
<comment type="caution">
    <text evidence="4">The sequence shown here is derived from an EMBL/GenBank/DDBJ whole genome shotgun (WGS) entry which is preliminary data.</text>
</comment>
<reference evidence="4 5" key="1">
    <citation type="submission" date="2018-07" db="EMBL/GenBank/DDBJ databases">
        <title>Genomic Encyclopedia of Type Strains, Phase IV (KMG-IV): sequencing the most valuable type-strain genomes for metagenomic binning, comparative biology and taxonomic classification.</title>
        <authorList>
            <person name="Goeker M."/>
        </authorList>
    </citation>
    <scope>NUCLEOTIDE SEQUENCE [LARGE SCALE GENOMIC DNA]</scope>
    <source>
        <strain evidence="4 5">DSM 25281</strain>
    </source>
</reference>
<gene>
    <name evidence="4" type="ORF">DFR59_11342</name>
</gene>
<evidence type="ECO:0000259" key="3">
    <source>
        <dbReference type="PROSITE" id="PS50930"/>
    </source>
</evidence>
<protein>
    <submittedName>
        <fullName evidence="4">LytTR family two component transcriptional regulator</fullName>
    </submittedName>
</protein>
<dbReference type="Pfam" id="PF00072">
    <property type="entry name" value="Response_reg"/>
    <property type="match status" value="1"/>
</dbReference>
<dbReference type="OrthoDB" id="3190595at2"/>
<dbReference type="PROSITE" id="PS50110">
    <property type="entry name" value="RESPONSE_REGULATORY"/>
    <property type="match status" value="1"/>
</dbReference>
<dbReference type="InterPro" id="IPR001789">
    <property type="entry name" value="Sig_transdc_resp-reg_receiver"/>
</dbReference>
<organism evidence="4 5">
    <name type="scientific">Falsibacillus pallidus</name>
    <dbReference type="NCBI Taxonomy" id="493781"/>
    <lineage>
        <taxon>Bacteria</taxon>
        <taxon>Bacillati</taxon>
        <taxon>Bacillota</taxon>
        <taxon>Bacilli</taxon>
        <taxon>Bacillales</taxon>
        <taxon>Bacillaceae</taxon>
        <taxon>Falsibacillus</taxon>
    </lineage>
</organism>
<dbReference type="Gene3D" id="2.40.50.1020">
    <property type="entry name" value="LytTr DNA-binding domain"/>
    <property type="match status" value="1"/>
</dbReference>